<proteinExistence type="predicted"/>
<gene>
    <name evidence="1" type="primary">56</name>
    <name evidence="1" type="ORF">SEA_SKINNYPETE_56</name>
</gene>
<dbReference type="Proteomes" id="UP000225260">
    <property type="component" value="Segment"/>
</dbReference>
<accession>A0A142UN44</accession>
<dbReference type="KEGG" id="vg:40071322"/>
<dbReference type="EMBL" id="KU935729">
    <property type="protein sequence ID" value="AMU78486.1"/>
    <property type="molecule type" value="Genomic_DNA"/>
</dbReference>
<protein>
    <submittedName>
        <fullName evidence="1">Uncharacterized protein</fullName>
    </submittedName>
</protein>
<dbReference type="OrthoDB" id="16025at10239"/>
<dbReference type="RefSeq" id="YP_009595747.1">
    <property type="nucleotide sequence ID" value="NC_041882.1"/>
</dbReference>
<reference evidence="2" key="1">
    <citation type="submission" date="2016-03" db="EMBL/GenBank/DDBJ databases">
        <authorList>
            <person name="Ploux O."/>
        </authorList>
    </citation>
    <scope>NUCLEOTIDE SEQUENCE [LARGE SCALE GENOMIC DNA]</scope>
</reference>
<dbReference type="GeneID" id="40071322"/>
<organism evidence="1 2">
    <name type="scientific">Mycobacterium phage SkinnyPete</name>
    <dbReference type="NCBI Taxonomy" id="1821539"/>
    <lineage>
        <taxon>Viruses</taxon>
        <taxon>Duplodnaviria</taxon>
        <taxon>Heunggongvirae</taxon>
        <taxon>Uroviricota</taxon>
        <taxon>Caudoviricetes</taxon>
        <taxon>Nclasvirinae</taxon>
        <taxon>Charlievirus</taxon>
        <taxon>Charlievirus skinnypete</taxon>
    </lineage>
</organism>
<sequence>MDLRMRQAYDPGRGEGLSRWGVEPMSARDKVAEAIWRVVVPAAAKSGIEFEQMAESSRRVFLLMADDTIGAHMEALKDEGYAVVKLAETQTDPEFGDEFWQVPSSDSRYPGKLRIETGYRDGVPRISMTSIRTPMPITEVDAYVSALLAAKAFIESEEL</sequence>
<evidence type="ECO:0000313" key="1">
    <source>
        <dbReference type="EMBL" id="AMU78486.1"/>
    </source>
</evidence>
<evidence type="ECO:0000313" key="2">
    <source>
        <dbReference type="Proteomes" id="UP000225260"/>
    </source>
</evidence>
<keyword evidence="2" id="KW-1185">Reference proteome</keyword>
<name>A0A142UN44_9CAUD</name>